<accession>A0A5J4SRN0</accession>
<reference evidence="1" key="1">
    <citation type="submission" date="2019-03" db="EMBL/GenBank/DDBJ databases">
        <title>Single cell metagenomics reveals metabolic interactions within the superorganism composed of flagellate Streblomastix strix and complex community of Bacteroidetes bacteria on its surface.</title>
        <authorList>
            <person name="Treitli S.C."/>
            <person name="Kolisko M."/>
            <person name="Husnik F."/>
            <person name="Keeling P."/>
            <person name="Hampl V."/>
        </authorList>
    </citation>
    <scope>NUCLEOTIDE SEQUENCE</scope>
    <source>
        <strain evidence="1">STM</strain>
    </source>
</reference>
<sequence length="38" mass="4306">MLELQIIGHLGADAAYRTYNDKTYIGFSVAYSESYTDK</sequence>
<evidence type="ECO:0000313" key="1">
    <source>
        <dbReference type="EMBL" id="KAA6348677.1"/>
    </source>
</evidence>
<organism evidence="1">
    <name type="scientific">termite gut metagenome</name>
    <dbReference type="NCBI Taxonomy" id="433724"/>
    <lineage>
        <taxon>unclassified sequences</taxon>
        <taxon>metagenomes</taxon>
        <taxon>organismal metagenomes</taxon>
    </lineage>
</organism>
<proteinExistence type="predicted"/>
<protein>
    <recommendedName>
        <fullName evidence="2">Single-stranded DNA-binding protein</fullName>
    </recommendedName>
</protein>
<gene>
    <name evidence="1" type="ORF">EZS27_003910</name>
</gene>
<name>A0A5J4SRN0_9ZZZZ</name>
<dbReference type="AlphaFoldDB" id="A0A5J4SRN0"/>
<dbReference type="EMBL" id="SNRY01000063">
    <property type="protein sequence ID" value="KAA6348677.1"/>
    <property type="molecule type" value="Genomic_DNA"/>
</dbReference>
<evidence type="ECO:0008006" key="2">
    <source>
        <dbReference type="Google" id="ProtNLM"/>
    </source>
</evidence>
<comment type="caution">
    <text evidence="1">The sequence shown here is derived from an EMBL/GenBank/DDBJ whole genome shotgun (WGS) entry which is preliminary data.</text>
</comment>